<proteinExistence type="predicted"/>
<organism evidence="1 2">
    <name type="scientific">Galliscardovia ingluviei</name>
    <dbReference type="NCBI Taxonomy" id="1769422"/>
    <lineage>
        <taxon>Bacteria</taxon>
        <taxon>Bacillati</taxon>
        <taxon>Actinomycetota</taxon>
        <taxon>Actinomycetes</taxon>
        <taxon>Bifidobacteriales</taxon>
        <taxon>Bifidobacteriaceae</taxon>
        <taxon>Galliscardovia</taxon>
    </lineage>
</organism>
<dbReference type="Proteomes" id="UP000619536">
    <property type="component" value="Unassembled WGS sequence"/>
</dbReference>
<comment type="caution">
    <text evidence="1">The sequence shown here is derived from an EMBL/GenBank/DDBJ whole genome shotgun (WGS) entry which is preliminary data.</text>
</comment>
<evidence type="ECO:0000313" key="1">
    <source>
        <dbReference type="EMBL" id="GGI15364.1"/>
    </source>
</evidence>
<dbReference type="RefSeq" id="WP_188355722.1">
    <property type="nucleotide sequence ID" value="NZ_BMDH01000006.1"/>
</dbReference>
<gene>
    <name evidence="1" type="ORF">GCM10007377_15530</name>
</gene>
<dbReference type="EMBL" id="BMDH01000006">
    <property type="protein sequence ID" value="GGI15364.1"/>
    <property type="molecule type" value="Genomic_DNA"/>
</dbReference>
<accession>A0A8J3EZW5</accession>
<sequence>MITPKQAAAILTKINLHHGNMPIDDFALATFLEEIDPHVTVDECMEAVRSYYAQNAGDKWLTAGKINAMVRAKRDALRPSDWQVQEESRQLEEVLGRVLTPDEFWWFRRARRGLLSLERSARAALEPASEERRLIAVKPRVECSGSRGLSQLSAADFGLRGVLESSHAPNREIMGSNTQEKGEHE</sequence>
<name>A0A8J3EZW5_9BIFI</name>
<keyword evidence="2" id="KW-1185">Reference proteome</keyword>
<protein>
    <submittedName>
        <fullName evidence="1">Uncharacterized protein</fullName>
    </submittedName>
</protein>
<reference evidence="1" key="1">
    <citation type="journal article" date="2014" name="Int. J. Syst. Evol. Microbiol.">
        <title>Complete genome sequence of Corynebacterium casei LMG S-19264T (=DSM 44701T), isolated from a smear-ripened cheese.</title>
        <authorList>
            <consortium name="US DOE Joint Genome Institute (JGI-PGF)"/>
            <person name="Walter F."/>
            <person name="Albersmeier A."/>
            <person name="Kalinowski J."/>
            <person name="Ruckert C."/>
        </authorList>
    </citation>
    <scope>NUCLEOTIDE SEQUENCE</scope>
    <source>
        <strain evidence="1">CCM 8606</strain>
    </source>
</reference>
<reference evidence="1" key="2">
    <citation type="submission" date="2020-09" db="EMBL/GenBank/DDBJ databases">
        <authorList>
            <person name="Sun Q."/>
            <person name="Sedlacek I."/>
        </authorList>
    </citation>
    <scope>NUCLEOTIDE SEQUENCE</scope>
    <source>
        <strain evidence="1">CCM 8606</strain>
    </source>
</reference>
<evidence type="ECO:0000313" key="2">
    <source>
        <dbReference type="Proteomes" id="UP000619536"/>
    </source>
</evidence>
<dbReference type="AlphaFoldDB" id="A0A8J3EZW5"/>